<dbReference type="EC" id="2.4.99.28" evidence="19"/>
<dbReference type="GO" id="GO:0015648">
    <property type="term" value="F:lipid-linked peptidoglycan transporter activity"/>
    <property type="evidence" value="ECO:0007669"/>
    <property type="project" value="TreeGrafter"/>
</dbReference>
<evidence type="ECO:0000256" key="17">
    <source>
        <dbReference type="ARBA" id="ARBA00041185"/>
    </source>
</evidence>
<keyword evidence="7 21" id="KW-0812">Transmembrane</keyword>
<reference evidence="22" key="1">
    <citation type="journal article" date="2021" name="PeerJ">
        <title>Extensive microbial diversity within the chicken gut microbiome revealed by metagenomics and culture.</title>
        <authorList>
            <person name="Gilroy R."/>
            <person name="Ravi A."/>
            <person name="Getino M."/>
            <person name="Pursley I."/>
            <person name="Horton D.L."/>
            <person name="Alikhan N.F."/>
            <person name="Baker D."/>
            <person name="Gharbi K."/>
            <person name="Hall N."/>
            <person name="Watson M."/>
            <person name="Adriaenssens E.M."/>
            <person name="Foster-Nyarko E."/>
            <person name="Jarju S."/>
            <person name="Secka A."/>
            <person name="Antonio M."/>
            <person name="Oren A."/>
            <person name="Chaudhuri R.R."/>
            <person name="La Ragione R."/>
            <person name="Hildebrand F."/>
            <person name="Pallen M.J."/>
        </authorList>
    </citation>
    <scope>NUCLEOTIDE SEQUENCE</scope>
    <source>
        <strain evidence="22">ChiSxjej5B17-1746</strain>
    </source>
</reference>
<dbReference type="PANTHER" id="PTHR30474:SF2">
    <property type="entry name" value="PEPTIDOGLYCAN GLYCOSYLTRANSFERASE FTSW-RELATED"/>
    <property type="match status" value="1"/>
</dbReference>
<dbReference type="Proteomes" id="UP000824264">
    <property type="component" value="Unassembled WGS sequence"/>
</dbReference>
<gene>
    <name evidence="22" type="primary">ftsW</name>
    <name evidence="22" type="ORF">H9874_03540</name>
</gene>
<evidence type="ECO:0000256" key="21">
    <source>
        <dbReference type="SAM" id="Phobius"/>
    </source>
</evidence>
<keyword evidence="8" id="KW-0133">Cell shape</keyword>
<feature type="transmembrane region" description="Helical" evidence="21">
    <location>
        <begin position="290"/>
        <end position="311"/>
    </location>
</feature>
<dbReference type="GO" id="GO:0009252">
    <property type="term" value="P:peptidoglycan biosynthetic process"/>
    <property type="evidence" value="ECO:0007669"/>
    <property type="project" value="UniProtKB-KW"/>
</dbReference>
<dbReference type="GO" id="GO:0051301">
    <property type="term" value="P:cell division"/>
    <property type="evidence" value="ECO:0007669"/>
    <property type="project" value="UniProtKB-KW"/>
</dbReference>
<evidence type="ECO:0000256" key="6">
    <source>
        <dbReference type="ARBA" id="ARBA00022679"/>
    </source>
</evidence>
<keyword evidence="9" id="KW-0573">Peptidoglycan synthesis</keyword>
<feature type="transmembrane region" description="Helical" evidence="21">
    <location>
        <begin position="68"/>
        <end position="88"/>
    </location>
</feature>
<evidence type="ECO:0000256" key="5">
    <source>
        <dbReference type="ARBA" id="ARBA00022676"/>
    </source>
</evidence>
<feature type="transmembrane region" description="Helical" evidence="21">
    <location>
        <begin position="323"/>
        <end position="344"/>
    </location>
</feature>
<evidence type="ECO:0000256" key="12">
    <source>
        <dbReference type="ARBA" id="ARBA00023306"/>
    </source>
</evidence>
<dbReference type="Pfam" id="PF01098">
    <property type="entry name" value="FTSW_RODA_SPOVE"/>
    <property type="match status" value="1"/>
</dbReference>
<keyword evidence="11 21" id="KW-0472">Membrane</keyword>
<evidence type="ECO:0000256" key="16">
    <source>
        <dbReference type="ARBA" id="ARBA00038053"/>
    </source>
</evidence>
<proteinExistence type="inferred from homology"/>
<evidence type="ECO:0000256" key="13">
    <source>
        <dbReference type="ARBA" id="ARBA00023316"/>
    </source>
</evidence>
<feature type="transmembrane region" description="Helical" evidence="21">
    <location>
        <begin position="202"/>
        <end position="222"/>
    </location>
</feature>
<evidence type="ECO:0000313" key="22">
    <source>
        <dbReference type="EMBL" id="HIW78200.1"/>
    </source>
</evidence>
<dbReference type="GO" id="GO:0005886">
    <property type="term" value="C:plasma membrane"/>
    <property type="evidence" value="ECO:0007669"/>
    <property type="project" value="UniProtKB-SubCell"/>
</dbReference>
<dbReference type="InterPro" id="IPR001182">
    <property type="entry name" value="FtsW/RodA"/>
</dbReference>
<protein>
    <recommendedName>
        <fullName evidence="17">Probable peptidoglycan glycosyltransferase FtsW</fullName>
        <ecNumber evidence="19">2.4.99.28</ecNumber>
    </recommendedName>
    <alternativeName>
        <fullName evidence="18">Cell division protein FtsW</fullName>
    </alternativeName>
    <alternativeName>
        <fullName evidence="15">Cell wall polymerase</fullName>
    </alternativeName>
    <alternativeName>
        <fullName evidence="14">Peptidoglycan polymerase</fullName>
    </alternativeName>
</protein>
<reference evidence="22" key="2">
    <citation type="submission" date="2021-04" db="EMBL/GenBank/DDBJ databases">
        <authorList>
            <person name="Gilroy R."/>
        </authorList>
    </citation>
    <scope>NUCLEOTIDE SEQUENCE</scope>
    <source>
        <strain evidence="22">ChiSxjej5B17-1746</strain>
    </source>
</reference>
<comment type="subcellular location">
    <subcellularLocation>
        <location evidence="1">Cell membrane</location>
        <topology evidence="1">Multi-pass membrane protein</topology>
    </subcellularLocation>
</comment>
<evidence type="ECO:0000256" key="2">
    <source>
        <dbReference type="ARBA" id="ARBA00004752"/>
    </source>
</evidence>
<evidence type="ECO:0000256" key="7">
    <source>
        <dbReference type="ARBA" id="ARBA00022692"/>
    </source>
</evidence>
<dbReference type="GO" id="GO:0008360">
    <property type="term" value="P:regulation of cell shape"/>
    <property type="evidence" value="ECO:0007669"/>
    <property type="project" value="UniProtKB-KW"/>
</dbReference>
<evidence type="ECO:0000313" key="23">
    <source>
        <dbReference type="Proteomes" id="UP000824264"/>
    </source>
</evidence>
<keyword evidence="3" id="KW-1003">Cell membrane</keyword>
<feature type="transmembrane region" description="Helical" evidence="21">
    <location>
        <begin position="124"/>
        <end position="145"/>
    </location>
</feature>
<name>A0A9D1QZT6_9BACT</name>
<sequence length="382" mass="41894">MIMARRRPSSASLLRGRTEDQPTGHYDKGLLALFLMLLCIGLLMVLSASGVVAERMYGDKYFFFKRQLIYAAFGGVVMWVAAAMPRQLLYKLQYPFLLGVLMLLFVTLSPLGTEANGARRWISLKLFSIQPLEFAKIALAMYLAYFMSTKQELVKTFSKGVIPPFAMTGLFCCLLLAQPDFGGAVVLAMILFFMCLVGGTRFIYLFMSIAMGLAGGLALIIMEPYRAKRLAAFLDPFADAQNAGYQLVQSLYALGSGGFFGVGMGGSSQKMFYLPEAHNDFIMAVVGEELGFFGMTLIMVLFGMLFVRCYRIIMGQSDLRDRFSAFGVTLVLALGATFNLAVVMGMAPPKGVAMPFLSYGGSNLLASMLCVGLLLHFSRTAR</sequence>
<comment type="caution">
    <text evidence="22">The sequence shown here is derived from an EMBL/GenBank/DDBJ whole genome shotgun (WGS) entry which is preliminary data.</text>
</comment>
<accession>A0A9D1QZT6</accession>
<feature type="transmembrane region" description="Helical" evidence="21">
    <location>
        <begin position="356"/>
        <end position="377"/>
    </location>
</feature>
<feature type="transmembrane region" description="Helical" evidence="21">
    <location>
        <begin position="94"/>
        <end position="112"/>
    </location>
</feature>
<dbReference type="GO" id="GO:0032153">
    <property type="term" value="C:cell division site"/>
    <property type="evidence" value="ECO:0007669"/>
    <property type="project" value="TreeGrafter"/>
</dbReference>
<evidence type="ECO:0000256" key="10">
    <source>
        <dbReference type="ARBA" id="ARBA00022989"/>
    </source>
</evidence>
<evidence type="ECO:0000256" key="9">
    <source>
        <dbReference type="ARBA" id="ARBA00022984"/>
    </source>
</evidence>
<evidence type="ECO:0000256" key="8">
    <source>
        <dbReference type="ARBA" id="ARBA00022960"/>
    </source>
</evidence>
<organism evidence="22 23">
    <name type="scientific">Candidatus Bilophila faecipullorum</name>
    <dbReference type="NCBI Taxonomy" id="2838482"/>
    <lineage>
        <taxon>Bacteria</taxon>
        <taxon>Pseudomonadati</taxon>
        <taxon>Thermodesulfobacteriota</taxon>
        <taxon>Desulfovibrionia</taxon>
        <taxon>Desulfovibrionales</taxon>
        <taxon>Desulfovibrionaceae</taxon>
        <taxon>Bilophila</taxon>
    </lineage>
</organism>
<comment type="pathway">
    <text evidence="2">Cell wall biogenesis; peptidoglycan biosynthesis.</text>
</comment>
<keyword evidence="10 21" id="KW-1133">Transmembrane helix</keyword>
<evidence type="ECO:0000256" key="11">
    <source>
        <dbReference type="ARBA" id="ARBA00023136"/>
    </source>
</evidence>
<dbReference type="NCBIfam" id="TIGR02614">
    <property type="entry name" value="ftsW"/>
    <property type="match status" value="1"/>
</dbReference>
<evidence type="ECO:0000256" key="19">
    <source>
        <dbReference type="ARBA" id="ARBA00044770"/>
    </source>
</evidence>
<evidence type="ECO:0000256" key="14">
    <source>
        <dbReference type="ARBA" id="ARBA00032370"/>
    </source>
</evidence>
<keyword evidence="5" id="KW-0328">Glycosyltransferase</keyword>
<dbReference type="GO" id="GO:0008955">
    <property type="term" value="F:peptidoglycan glycosyltransferase activity"/>
    <property type="evidence" value="ECO:0007669"/>
    <property type="project" value="UniProtKB-EC"/>
</dbReference>
<comment type="catalytic activity">
    <reaction evidence="20">
        <text>[GlcNAc-(1-&gt;4)-Mur2Ac(oyl-L-Ala-gamma-D-Glu-L-Lys-D-Ala-D-Ala)](n)-di-trans,octa-cis-undecaprenyl diphosphate + beta-D-GlcNAc-(1-&gt;4)-Mur2Ac(oyl-L-Ala-gamma-D-Glu-L-Lys-D-Ala-D-Ala)-di-trans,octa-cis-undecaprenyl diphosphate = [GlcNAc-(1-&gt;4)-Mur2Ac(oyl-L-Ala-gamma-D-Glu-L-Lys-D-Ala-D-Ala)](n+1)-di-trans,octa-cis-undecaprenyl diphosphate + di-trans,octa-cis-undecaprenyl diphosphate + H(+)</text>
        <dbReference type="Rhea" id="RHEA:23708"/>
        <dbReference type="Rhea" id="RHEA-COMP:9602"/>
        <dbReference type="Rhea" id="RHEA-COMP:9603"/>
        <dbReference type="ChEBI" id="CHEBI:15378"/>
        <dbReference type="ChEBI" id="CHEBI:58405"/>
        <dbReference type="ChEBI" id="CHEBI:60033"/>
        <dbReference type="ChEBI" id="CHEBI:78435"/>
        <dbReference type="EC" id="2.4.99.28"/>
    </reaction>
</comment>
<evidence type="ECO:0000256" key="1">
    <source>
        <dbReference type="ARBA" id="ARBA00004651"/>
    </source>
</evidence>
<keyword evidence="13" id="KW-0961">Cell wall biogenesis/degradation</keyword>
<evidence type="ECO:0000256" key="4">
    <source>
        <dbReference type="ARBA" id="ARBA00022618"/>
    </source>
</evidence>
<evidence type="ECO:0000256" key="18">
    <source>
        <dbReference type="ARBA" id="ARBA00041418"/>
    </source>
</evidence>
<keyword evidence="4" id="KW-0132">Cell division</keyword>
<feature type="transmembrane region" description="Helical" evidence="21">
    <location>
        <begin position="165"/>
        <end position="195"/>
    </location>
</feature>
<evidence type="ECO:0000256" key="20">
    <source>
        <dbReference type="ARBA" id="ARBA00049902"/>
    </source>
</evidence>
<dbReference type="PANTHER" id="PTHR30474">
    <property type="entry name" value="CELL CYCLE PROTEIN"/>
    <property type="match status" value="1"/>
</dbReference>
<feature type="transmembrane region" description="Helical" evidence="21">
    <location>
        <begin position="29"/>
        <end position="48"/>
    </location>
</feature>
<evidence type="ECO:0000256" key="15">
    <source>
        <dbReference type="ARBA" id="ARBA00033270"/>
    </source>
</evidence>
<keyword evidence="12" id="KW-0131">Cell cycle</keyword>
<keyword evidence="6" id="KW-0808">Transferase</keyword>
<comment type="similarity">
    <text evidence="16">Belongs to the SEDS family. FtsW subfamily.</text>
</comment>
<dbReference type="InterPro" id="IPR013437">
    <property type="entry name" value="FtsW"/>
</dbReference>
<evidence type="ECO:0000256" key="3">
    <source>
        <dbReference type="ARBA" id="ARBA00022475"/>
    </source>
</evidence>
<dbReference type="AlphaFoldDB" id="A0A9D1QZT6"/>
<dbReference type="EMBL" id="DXGI01000125">
    <property type="protein sequence ID" value="HIW78200.1"/>
    <property type="molecule type" value="Genomic_DNA"/>
</dbReference>
<dbReference type="GO" id="GO:0071555">
    <property type="term" value="P:cell wall organization"/>
    <property type="evidence" value="ECO:0007669"/>
    <property type="project" value="UniProtKB-KW"/>
</dbReference>